<sequence length="315" mass="33372">MNAAFAGVRPKQGDSRCGEGSNLLPGPGSWRGPFQQFPEILRVDGFHRGYASGSRAAGLHVFLDPRNVLEGEHEAATLAALAFLLELLHVGLALGYLVLDVDVAGAVAFVAGQFPVTGGPPLLHRGYARGGGLIGRGEYVGLAGVALALDAGDDPVSRTHDVAAFLRVDPTVHVHGVTAVLAGPLAGIVRMAVVAHDVSFPAIGPALFRREPAEFAIFQSIVRLAVVQGVIAILEPLACLNNDRLLAELLGRHLRQFNRLQRARMALAQAVVNVVGIRHGQAPVARAAPASSSALIWVWRIRSSAYSSYLFFRLS</sequence>
<dbReference type="EMBL" id="CADILJ010000150">
    <property type="protein sequence ID" value="CAB3959983.1"/>
    <property type="molecule type" value="Genomic_DNA"/>
</dbReference>
<dbReference type="Proteomes" id="UP000494161">
    <property type="component" value="Unassembled WGS sequence"/>
</dbReference>
<organism evidence="2 3">
    <name type="scientific">Achromobacter ruhlandii</name>
    <dbReference type="NCBI Taxonomy" id="72557"/>
    <lineage>
        <taxon>Bacteria</taxon>
        <taxon>Pseudomonadati</taxon>
        <taxon>Pseudomonadota</taxon>
        <taxon>Betaproteobacteria</taxon>
        <taxon>Burkholderiales</taxon>
        <taxon>Alcaligenaceae</taxon>
        <taxon>Achromobacter</taxon>
    </lineage>
</organism>
<gene>
    <name evidence="2" type="ORF">LMG7053_06089</name>
</gene>
<reference evidence="2 3" key="1">
    <citation type="submission" date="2020-04" db="EMBL/GenBank/DDBJ databases">
        <authorList>
            <person name="De Canck E."/>
        </authorList>
    </citation>
    <scope>NUCLEOTIDE SEQUENCE [LARGE SCALE GENOMIC DNA]</scope>
    <source>
        <strain evidence="2 3">LMG 7053</strain>
    </source>
</reference>
<proteinExistence type="predicted"/>
<keyword evidence="3" id="KW-1185">Reference proteome</keyword>
<name>A0ABM8M4D2_9BURK</name>
<comment type="caution">
    <text evidence="2">The sequence shown here is derived from an EMBL/GenBank/DDBJ whole genome shotgun (WGS) entry which is preliminary data.</text>
</comment>
<accession>A0ABM8M4D2</accession>
<evidence type="ECO:0000313" key="2">
    <source>
        <dbReference type="EMBL" id="CAB3959983.1"/>
    </source>
</evidence>
<evidence type="ECO:0000256" key="1">
    <source>
        <dbReference type="SAM" id="MobiDB-lite"/>
    </source>
</evidence>
<feature type="region of interest" description="Disordered" evidence="1">
    <location>
        <begin position="1"/>
        <end position="29"/>
    </location>
</feature>
<evidence type="ECO:0000313" key="3">
    <source>
        <dbReference type="Proteomes" id="UP000494161"/>
    </source>
</evidence>
<protein>
    <submittedName>
        <fullName evidence="2">Uncharacterized protein</fullName>
    </submittedName>
</protein>